<dbReference type="EMBL" id="ML208677">
    <property type="protein sequence ID" value="TFK61269.1"/>
    <property type="molecule type" value="Genomic_DNA"/>
</dbReference>
<proteinExistence type="predicted"/>
<evidence type="ECO:0000313" key="1">
    <source>
        <dbReference type="EMBL" id="TFK61269.1"/>
    </source>
</evidence>
<reference evidence="1 2" key="1">
    <citation type="journal article" date="2019" name="Nat. Ecol. Evol.">
        <title>Megaphylogeny resolves global patterns of mushroom evolution.</title>
        <authorList>
            <person name="Varga T."/>
            <person name="Krizsan K."/>
            <person name="Foldi C."/>
            <person name="Dima B."/>
            <person name="Sanchez-Garcia M."/>
            <person name="Sanchez-Ramirez S."/>
            <person name="Szollosi G.J."/>
            <person name="Szarkandi J.G."/>
            <person name="Papp V."/>
            <person name="Albert L."/>
            <person name="Andreopoulos W."/>
            <person name="Angelini C."/>
            <person name="Antonin V."/>
            <person name="Barry K.W."/>
            <person name="Bougher N.L."/>
            <person name="Buchanan P."/>
            <person name="Buyck B."/>
            <person name="Bense V."/>
            <person name="Catcheside P."/>
            <person name="Chovatia M."/>
            <person name="Cooper J."/>
            <person name="Damon W."/>
            <person name="Desjardin D."/>
            <person name="Finy P."/>
            <person name="Geml J."/>
            <person name="Haridas S."/>
            <person name="Hughes K."/>
            <person name="Justo A."/>
            <person name="Karasinski D."/>
            <person name="Kautmanova I."/>
            <person name="Kiss B."/>
            <person name="Kocsube S."/>
            <person name="Kotiranta H."/>
            <person name="LaButti K.M."/>
            <person name="Lechner B.E."/>
            <person name="Liimatainen K."/>
            <person name="Lipzen A."/>
            <person name="Lukacs Z."/>
            <person name="Mihaltcheva S."/>
            <person name="Morgado L.N."/>
            <person name="Niskanen T."/>
            <person name="Noordeloos M.E."/>
            <person name="Ohm R.A."/>
            <person name="Ortiz-Santana B."/>
            <person name="Ovrebo C."/>
            <person name="Racz N."/>
            <person name="Riley R."/>
            <person name="Savchenko A."/>
            <person name="Shiryaev A."/>
            <person name="Soop K."/>
            <person name="Spirin V."/>
            <person name="Szebenyi C."/>
            <person name="Tomsovsky M."/>
            <person name="Tulloss R.E."/>
            <person name="Uehling J."/>
            <person name="Grigoriev I.V."/>
            <person name="Vagvolgyi C."/>
            <person name="Papp T."/>
            <person name="Martin F.M."/>
            <person name="Miettinen O."/>
            <person name="Hibbett D.S."/>
            <person name="Nagy L.G."/>
        </authorList>
    </citation>
    <scope>NUCLEOTIDE SEQUENCE [LARGE SCALE GENOMIC DNA]</scope>
    <source>
        <strain evidence="1 2">NL-1719</strain>
    </source>
</reference>
<keyword evidence="2" id="KW-1185">Reference proteome</keyword>
<accession>A0ACD3A6I7</accession>
<dbReference type="Proteomes" id="UP000308600">
    <property type="component" value="Unassembled WGS sequence"/>
</dbReference>
<organism evidence="1 2">
    <name type="scientific">Pluteus cervinus</name>
    <dbReference type="NCBI Taxonomy" id="181527"/>
    <lineage>
        <taxon>Eukaryota</taxon>
        <taxon>Fungi</taxon>
        <taxon>Dikarya</taxon>
        <taxon>Basidiomycota</taxon>
        <taxon>Agaricomycotina</taxon>
        <taxon>Agaricomycetes</taxon>
        <taxon>Agaricomycetidae</taxon>
        <taxon>Agaricales</taxon>
        <taxon>Pluteineae</taxon>
        <taxon>Pluteaceae</taxon>
        <taxon>Pluteus</taxon>
    </lineage>
</organism>
<evidence type="ECO:0000313" key="2">
    <source>
        <dbReference type="Proteomes" id="UP000308600"/>
    </source>
</evidence>
<protein>
    <submittedName>
        <fullName evidence="1">Uncharacterized protein</fullName>
    </submittedName>
</protein>
<gene>
    <name evidence="1" type="ORF">BDN72DRAFT_849847</name>
</gene>
<name>A0ACD3A6I7_9AGAR</name>
<sequence length="390" mass="43809">MDTATRSDLSQEIVEQIVHYLHDDIKTLKTLATISFAVWSICRPLLFHSLRLNSGSHTKWAGILRNTPDLCSFIQEVVILAGGGDYFLDRDEGLVVSILDSISRPKAIRLGKTGPSGTRPWTRLPAWLQVAISKIISRPTVREVKLAGLTQIPLSFFFGLSHIRELQLINCTFTAPPASSSPCLKDPKVPLSTFYVKSSGTFAVHYYEFDRFLGHPQFPLDLTHLSQLHVHVKPWNYAETRRLLSICGQHLLYLSISLEGGLLRIPRLTSLCVLHFHLPMPAFAMTGETINEIGTTLVHTPGSLSNDKNGSLQEIIISVNIKPDIFQMFPRYLWTNLDFLLVHLSPVRVQVVTWGDQVSDWKLLLPALHETGRLSLSSRLDLDCASFLRL</sequence>